<proteinExistence type="predicted"/>
<keyword evidence="2" id="KW-1185">Reference proteome</keyword>
<dbReference type="AlphaFoldDB" id="A0A5C6EC07"/>
<comment type="caution">
    <text evidence="1">The sequence shown here is derived from an EMBL/GenBank/DDBJ whole genome shotgun (WGS) entry which is preliminary data.</text>
</comment>
<reference evidence="1 2" key="1">
    <citation type="submission" date="2019-02" db="EMBL/GenBank/DDBJ databases">
        <title>Deep-cultivation of Planctomycetes and their phenomic and genomic characterization uncovers novel biology.</title>
        <authorList>
            <person name="Wiegand S."/>
            <person name="Jogler M."/>
            <person name="Boedeker C."/>
            <person name="Pinto D."/>
            <person name="Vollmers J."/>
            <person name="Rivas-Marin E."/>
            <person name="Kohn T."/>
            <person name="Peeters S.H."/>
            <person name="Heuer A."/>
            <person name="Rast P."/>
            <person name="Oberbeckmann S."/>
            <person name="Bunk B."/>
            <person name="Jeske O."/>
            <person name="Meyerdierks A."/>
            <person name="Storesund J.E."/>
            <person name="Kallscheuer N."/>
            <person name="Luecker S."/>
            <person name="Lage O.M."/>
            <person name="Pohl T."/>
            <person name="Merkel B.J."/>
            <person name="Hornburger P."/>
            <person name="Mueller R.-W."/>
            <person name="Bruemmer F."/>
            <person name="Labrenz M."/>
            <person name="Spormann A.M."/>
            <person name="Op Den Camp H."/>
            <person name="Overmann J."/>
            <person name="Amann R."/>
            <person name="Jetten M.S.M."/>
            <person name="Mascher T."/>
            <person name="Medema M.H."/>
            <person name="Devos D.P."/>
            <person name="Kaster A.-K."/>
            <person name="Ovreas L."/>
            <person name="Rohde M."/>
            <person name="Galperin M.Y."/>
            <person name="Jogler C."/>
        </authorList>
    </citation>
    <scope>NUCLEOTIDE SEQUENCE [LARGE SCALE GENOMIC DNA]</scope>
    <source>
        <strain evidence="1 2">Q31b</strain>
    </source>
</reference>
<organism evidence="1 2">
    <name type="scientific">Novipirellula aureliae</name>
    <dbReference type="NCBI Taxonomy" id="2527966"/>
    <lineage>
        <taxon>Bacteria</taxon>
        <taxon>Pseudomonadati</taxon>
        <taxon>Planctomycetota</taxon>
        <taxon>Planctomycetia</taxon>
        <taxon>Pirellulales</taxon>
        <taxon>Pirellulaceae</taxon>
        <taxon>Novipirellula</taxon>
    </lineage>
</organism>
<sequence>MPIKTHEGVIPNDRMTLPTFEPPAVCEAANAAETFAMHRMIPVKSICLSLLALGVFAIHVGMPTSEAQPPRVAQADIDYAASGYVTPAGMVPPEMNPGMYPGMVMPVNYDQGGYVAAPGNAMPMEAPMQYGQMPYQGMGYGGYDQCGSCDACDGGCDGMGCGGQCGCLSCRVLGEGGLIGRLGSRGNGCGGCGAQGCPSCGGLTNLRHYCMFCQGEGCSACQMFGRGYVLGALSSLLPYQDAGRGAQRWYDLSAEALFLSPDFDGMSSSVLTTRGINGTPVLRTSDAFDDDLEAGMRLSAALIFGAGGNIEGTYMGGQEWNGSATALSPAQTAPNPNYDPLALSGPDSFPLQILDGADLYSFISEFGTDPNGGFDDTDRSISQSIDMQTKFDSGELNYRRRTVGPYNRFQGSWLFGMRYLRVDNRLGLNIVGLNNDGTDASLTDGTQRFFNATDDVNNNLFGAQIGGDLWWNMIAGVNLGVELKGAWLKNEARRNSTISANSIAGGGPGTVTSSYRNDEGTFALELSAQAVYRLTHSWSFRSAYYLISIDEIANASFDASTIRDSVASGTNASQAPLNFDTFTVDGFSFGAEYIW</sequence>
<dbReference type="Pfam" id="PF07585">
    <property type="entry name" value="BBP7"/>
    <property type="match status" value="1"/>
</dbReference>
<evidence type="ECO:0000313" key="2">
    <source>
        <dbReference type="Proteomes" id="UP000315471"/>
    </source>
</evidence>
<dbReference type="EMBL" id="SJPY01000001">
    <property type="protein sequence ID" value="TWU45301.1"/>
    <property type="molecule type" value="Genomic_DNA"/>
</dbReference>
<gene>
    <name evidence="1" type="ORF">Q31b_04720</name>
</gene>
<protein>
    <submittedName>
        <fullName evidence="1">Uncharacterized protein</fullName>
    </submittedName>
</protein>
<dbReference type="InterPro" id="IPR011446">
    <property type="entry name" value="BBP7"/>
</dbReference>
<name>A0A5C6EC07_9BACT</name>
<dbReference type="Proteomes" id="UP000315471">
    <property type="component" value="Unassembled WGS sequence"/>
</dbReference>
<accession>A0A5C6EC07</accession>
<evidence type="ECO:0000313" key="1">
    <source>
        <dbReference type="EMBL" id="TWU45301.1"/>
    </source>
</evidence>